<feature type="compositionally biased region" description="Pro residues" evidence="2">
    <location>
        <begin position="29"/>
        <end position="40"/>
    </location>
</feature>
<feature type="domain" description="Phosducin" evidence="3">
    <location>
        <begin position="166"/>
        <end position="284"/>
    </location>
</feature>
<protein>
    <recommendedName>
        <fullName evidence="3">Phosducin domain-containing protein</fullName>
    </recommendedName>
</protein>
<dbReference type="AlphaFoldDB" id="A0A4S8ILX1"/>
<feature type="region of interest" description="Disordered" evidence="2">
    <location>
        <begin position="23"/>
        <end position="74"/>
    </location>
</feature>
<dbReference type="InterPro" id="IPR024253">
    <property type="entry name" value="Phosducin_thioredoxin-like_dom"/>
</dbReference>
<dbReference type="Gene3D" id="3.40.30.10">
    <property type="entry name" value="Glutaredoxin"/>
    <property type="match status" value="1"/>
</dbReference>
<feature type="compositionally biased region" description="Acidic residues" evidence="2">
    <location>
        <begin position="63"/>
        <end position="74"/>
    </location>
</feature>
<name>A0A4S8ILX1_MUSBA</name>
<dbReference type="PANTHER" id="PTHR45809:SF3">
    <property type="entry name" value="VIRAL IAP-ASSOCIATED FACTOR HOMOLOG"/>
    <property type="match status" value="1"/>
</dbReference>
<dbReference type="Proteomes" id="UP000317650">
    <property type="component" value="Chromosome 6"/>
</dbReference>
<keyword evidence="5" id="KW-1185">Reference proteome</keyword>
<reference evidence="4 5" key="1">
    <citation type="journal article" date="2019" name="Nat. Plants">
        <title>Genome sequencing of Musa balbisiana reveals subgenome evolution and function divergence in polyploid bananas.</title>
        <authorList>
            <person name="Yao X."/>
        </authorList>
    </citation>
    <scope>NUCLEOTIDE SEQUENCE [LARGE SCALE GENOMIC DNA]</scope>
    <source>
        <strain evidence="5">cv. DH-PKW</strain>
        <tissue evidence="4">Leaves</tissue>
    </source>
</reference>
<dbReference type="STRING" id="52838.A0A4S8ILX1"/>
<feature type="region of interest" description="Disordered" evidence="2">
    <location>
        <begin position="121"/>
        <end position="151"/>
    </location>
</feature>
<dbReference type="InterPro" id="IPR051498">
    <property type="entry name" value="Phosducin-like_chap/apop_reg"/>
</dbReference>
<dbReference type="PANTHER" id="PTHR45809">
    <property type="entry name" value="VIRAL IAP-ASSOCIATED FACTOR HOMOLOG"/>
    <property type="match status" value="1"/>
</dbReference>
<organism evidence="4 5">
    <name type="scientific">Musa balbisiana</name>
    <name type="common">Banana</name>
    <dbReference type="NCBI Taxonomy" id="52838"/>
    <lineage>
        <taxon>Eukaryota</taxon>
        <taxon>Viridiplantae</taxon>
        <taxon>Streptophyta</taxon>
        <taxon>Embryophyta</taxon>
        <taxon>Tracheophyta</taxon>
        <taxon>Spermatophyta</taxon>
        <taxon>Magnoliopsida</taxon>
        <taxon>Liliopsida</taxon>
        <taxon>Zingiberales</taxon>
        <taxon>Musaceae</taxon>
        <taxon>Musa</taxon>
    </lineage>
</organism>
<accession>A0A4S8ILX1</accession>
<dbReference type="EMBL" id="PYDT01000009">
    <property type="protein sequence ID" value="THU49411.1"/>
    <property type="molecule type" value="Genomic_DNA"/>
</dbReference>
<feature type="compositionally biased region" description="Basic and acidic residues" evidence="2">
    <location>
        <begin position="48"/>
        <end position="62"/>
    </location>
</feature>
<dbReference type="SUPFAM" id="SSF52833">
    <property type="entry name" value="Thioredoxin-like"/>
    <property type="match status" value="2"/>
</dbReference>
<sequence>MADYHFVYKDVEGASTQWDDIQRRLGNLPPKPEPFKPAPFSPADDPDLAPKSKAWIDDRTPAELDELEDDPDLDDDRFLQEYRKRRLVEMREAAKVARFGSVMPISGSDFVREWDDIQRRLGNLPPKPEPFKPAPFSPADDPDLAPKSKAWIDDRTPAELDELEDDPDLDDDRFLQEYRKRRLVEMREAAKVARFGSVMPISGSDFVREVSQAPADVWVVVLLYKDSIQDCGLLLCCLEELATKYPATKFVKIISTECILNYPDRNLPTILVYNNGAVKGTYVGLHQFGSRRCTPEAVALALCQSDPVLNDGQTGSSSREGIIKGVQKRFIEKFVADHEEKEDDDYSD</sequence>
<dbReference type="Pfam" id="PF02114">
    <property type="entry name" value="Phosducin"/>
    <property type="match status" value="1"/>
</dbReference>
<evidence type="ECO:0000256" key="1">
    <source>
        <dbReference type="ARBA" id="ARBA00009686"/>
    </source>
</evidence>
<evidence type="ECO:0000256" key="2">
    <source>
        <dbReference type="SAM" id="MobiDB-lite"/>
    </source>
</evidence>
<dbReference type="GO" id="GO:0005737">
    <property type="term" value="C:cytoplasm"/>
    <property type="evidence" value="ECO:0007669"/>
    <property type="project" value="TreeGrafter"/>
</dbReference>
<comment type="caution">
    <text evidence="4">The sequence shown here is derived from an EMBL/GenBank/DDBJ whole genome shotgun (WGS) entry which is preliminary data.</text>
</comment>
<dbReference type="CDD" id="cd02988">
    <property type="entry name" value="Phd_like_VIAF"/>
    <property type="match status" value="1"/>
</dbReference>
<comment type="similarity">
    <text evidence="1">Belongs to the phosducin family.</text>
</comment>
<evidence type="ECO:0000313" key="5">
    <source>
        <dbReference type="Proteomes" id="UP000317650"/>
    </source>
</evidence>
<proteinExistence type="inferred from homology"/>
<dbReference type="GO" id="GO:0006457">
    <property type="term" value="P:protein folding"/>
    <property type="evidence" value="ECO:0007669"/>
    <property type="project" value="TreeGrafter"/>
</dbReference>
<gene>
    <name evidence="4" type="ORF">C4D60_Mb06t09290</name>
</gene>
<evidence type="ECO:0000313" key="4">
    <source>
        <dbReference type="EMBL" id="THU49411.1"/>
    </source>
</evidence>
<dbReference type="InterPro" id="IPR036249">
    <property type="entry name" value="Thioredoxin-like_sf"/>
</dbReference>
<evidence type="ECO:0000259" key="3">
    <source>
        <dbReference type="Pfam" id="PF02114"/>
    </source>
</evidence>
<feature type="compositionally biased region" description="Pro residues" evidence="2">
    <location>
        <begin position="125"/>
        <end position="136"/>
    </location>
</feature>